<dbReference type="CDD" id="cd03241">
    <property type="entry name" value="ABC_RecN"/>
    <property type="match status" value="2"/>
</dbReference>
<proteinExistence type="inferred from homology"/>
<protein>
    <recommendedName>
        <fullName evidence="3 9">DNA repair protein RecN</fullName>
    </recommendedName>
    <alternativeName>
        <fullName evidence="8 9">Recombination protein N</fullName>
    </alternativeName>
</protein>
<dbReference type="Pfam" id="PF02463">
    <property type="entry name" value="SMC_N"/>
    <property type="match status" value="1"/>
</dbReference>
<dbReference type="GO" id="GO:0006281">
    <property type="term" value="P:DNA repair"/>
    <property type="evidence" value="ECO:0007669"/>
    <property type="project" value="UniProtKB-KW"/>
</dbReference>
<evidence type="ECO:0000256" key="10">
    <source>
        <dbReference type="SAM" id="Coils"/>
    </source>
</evidence>
<keyword evidence="10" id="KW-0175">Coiled coil</keyword>
<evidence type="ECO:0000256" key="5">
    <source>
        <dbReference type="ARBA" id="ARBA00022763"/>
    </source>
</evidence>
<feature type="coiled-coil region" evidence="10">
    <location>
        <begin position="290"/>
        <end position="345"/>
    </location>
</feature>
<name>A0A1G6HD80_9GAMM</name>
<dbReference type="InterPro" id="IPR004604">
    <property type="entry name" value="DNA_recomb/repair_RecN"/>
</dbReference>
<dbReference type="AlphaFoldDB" id="A0A1G6HD80"/>
<dbReference type="PIRSF" id="PIRSF003128">
    <property type="entry name" value="RecN"/>
    <property type="match status" value="1"/>
</dbReference>
<comment type="function">
    <text evidence="1 9">May be involved in recombinational repair of damaged DNA.</text>
</comment>
<dbReference type="InterPro" id="IPR027417">
    <property type="entry name" value="P-loop_NTPase"/>
</dbReference>
<dbReference type="PANTHER" id="PTHR11059:SF0">
    <property type="entry name" value="DNA REPAIR PROTEIN RECN"/>
    <property type="match status" value="1"/>
</dbReference>
<accession>A0A1G6HD80</accession>
<dbReference type="EMBL" id="FMYK01000002">
    <property type="protein sequence ID" value="SDB92104.1"/>
    <property type="molecule type" value="Genomic_DNA"/>
</dbReference>
<evidence type="ECO:0000256" key="1">
    <source>
        <dbReference type="ARBA" id="ARBA00003618"/>
    </source>
</evidence>
<evidence type="ECO:0000256" key="7">
    <source>
        <dbReference type="ARBA" id="ARBA00023204"/>
    </source>
</evidence>
<evidence type="ECO:0000313" key="12">
    <source>
        <dbReference type="EMBL" id="SDB92104.1"/>
    </source>
</evidence>
<feature type="domain" description="RecF/RecN/SMC N-terminal" evidence="11">
    <location>
        <begin position="25"/>
        <end position="534"/>
    </location>
</feature>
<sequence>MQLILCNSLLHHNNHPPLENDSPMLSHITLIDFALADHLELEIDQGFNVLTGETGAGKSLLLDALSACLGERSDATQVRYGKEKAEVIATFSYQNNSPEQAWLKEHELEDLEIENDESGEIVIRRVIFATGRSKAWINGRPTSLTELKTLGRLLVLLYSQHSQQQLLDPPYPKRWLDRYSGLQAQATQVKQAHQAWQKAAKQYQSALDAQHTRATQIALLEQQLEDVEPLLEINYQDIEQEYDRLSHHETMMQDCASIMFALDESEQNLLQELGNVLRRAEAQQSRSPQLEQVYNSIVNAQSELEDASATLRQFVDRQSFDPERMETLNQQLEQFHRLARKYRIQPDELIAQQAIWQAELEQLNFLDNPEKLAEQVAELEHSFLNDAEQLNHARLAVASDVAEKLSAQVKPLALPEAQFQFDFQPFDTPNAEGLSAIQLLFSANKGIPPQPLARVASGGELSRIALVMQVMNASKADAEVLVFDEIDVGISGGTAEIVGRLLANLADHVQILCITHQAQVAGQSDQHLLVKKQQTDPASSTIFVLDEAERIHELARMSGGVEINDTTLQHAKQLRELKFSSK</sequence>
<evidence type="ECO:0000256" key="6">
    <source>
        <dbReference type="ARBA" id="ARBA00022840"/>
    </source>
</evidence>
<evidence type="ECO:0000256" key="9">
    <source>
        <dbReference type="PIRNR" id="PIRNR003128"/>
    </source>
</evidence>
<evidence type="ECO:0000259" key="11">
    <source>
        <dbReference type="Pfam" id="PF02463"/>
    </source>
</evidence>
<dbReference type="GO" id="GO:0009432">
    <property type="term" value="P:SOS response"/>
    <property type="evidence" value="ECO:0007669"/>
    <property type="project" value="TreeGrafter"/>
</dbReference>
<organism evidence="12 13">
    <name type="scientific">Acinetobacter marinus</name>
    <dbReference type="NCBI Taxonomy" id="281375"/>
    <lineage>
        <taxon>Bacteria</taxon>
        <taxon>Pseudomonadati</taxon>
        <taxon>Pseudomonadota</taxon>
        <taxon>Gammaproteobacteria</taxon>
        <taxon>Moraxellales</taxon>
        <taxon>Moraxellaceae</taxon>
        <taxon>Acinetobacter</taxon>
    </lineage>
</organism>
<dbReference type="GO" id="GO:0006310">
    <property type="term" value="P:DNA recombination"/>
    <property type="evidence" value="ECO:0007669"/>
    <property type="project" value="InterPro"/>
</dbReference>
<dbReference type="GO" id="GO:0043590">
    <property type="term" value="C:bacterial nucleoid"/>
    <property type="evidence" value="ECO:0007669"/>
    <property type="project" value="TreeGrafter"/>
</dbReference>
<evidence type="ECO:0000256" key="2">
    <source>
        <dbReference type="ARBA" id="ARBA00009441"/>
    </source>
</evidence>
<comment type="similarity">
    <text evidence="2 9">Belongs to the RecN family.</text>
</comment>
<evidence type="ECO:0000256" key="4">
    <source>
        <dbReference type="ARBA" id="ARBA00022741"/>
    </source>
</evidence>
<dbReference type="GO" id="GO:0005524">
    <property type="term" value="F:ATP binding"/>
    <property type="evidence" value="ECO:0007669"/>
    <property type="project" value="UniProtKB-KW"/>
</dbReference>
<keyword evidence="13" id="KW-1185">Reference proteome</keyword>
<dbReference type="Gene3D" id="3.40.50.300">
    <property type="entry name" value="P-loop containing nucleotide triphosphate hydrolases"/>
    <property type="match status" value="2"/>
</dbReference>
<evidence type="ECO:0000256" key="3">
    <source>
        <dbReference type="ARBA" id="ARBA00021315"/>
    </source>
</evidence>
<reference evidence="13" key="1">
    <citation type="submission" date="2016-09" db="EMBL/GenBank/DDBJ databases">
        <authorList>
            <person name="Varghese N."/>
            <person name="Submissions S."/>
        </authorList>
    </citation>
    <scope>NUCLEOTIDE SEQUENCE [LARGE SCALE GENOMIC DNA]</scope>
    <source>
        <strain evidence="13">ANC 3699</strain>
    </source>
</reference>
<dbReference type="SUPFAM" id="SSF52540">
    <property type="entry name" value="P-loop containing nucleoside triphosphate hydrolases"/>
    <property type="match status" value="2"/>
</dbReference>
<keyword evidence="4" id="KW-0547">Nucleotide-binding</keyword>
<keyword evidence="5 9" id="KW-0227">DNA damage</keyword>
<keyword evidence="7 9" id="KW-0234">DNA repair</keyword>
<dbReference type="NCBIfam" id="TIGR00634">
    <property type="entry name" value="recN"/>
    <property type="match status" value="1"/>
</dbReference>
<evidence type="ECO:0000313" key="13">
    <source>
        <dbReference type="Proteomes" id="UP000242317"/>
    </source>
</evidence>
<evidence type="ECO:0000256" key="8">
    <source>
        <dbReference type="ARBA" id="ARBA00033408"/>
    </source>
</evidence>
<dbReference type="NCBIfam" id="NF008121">
    <property type="entry name" value="PRK10869.1"/>
    <property type="match status" value="1"/>
</dbReference>
<gene>
    <name evidence="12" type="ORF">SAMN05421749_102105</name>
</gene>
<dbReference type="InterPro" id="IPR003395">
    <property type="entry name" value="RecF/RecN/SMC_N"/>
</dbReference>
<dbReference type="Proteomes" id="UP000242317">
    <property type="component" value="Unassembled WGS sequence"/>
</dbReference>
<keyword evidence="6" id="KW-0067">ATP-binding</keyword>
<dbReference type="PANTHER" id="PTHR11059">
    <property type="entry name" value="DNA REPAIR PROTEIN RECN"/>
    <property type="match status" value="1"/>
</dbReference>